<dbReference type="RefSeq" id="XP_004995033.1">
    <property type="nucleotide sequence ID" value="XM_004994976.1"/>
</dbReference>
<dbReference type="InterPro" id="IPR000717">
    <property type="entry name" value="PCI_dom"/>
</dbReference>
<dbReference type="eggNOG" id="KOG1861">
    <property type="taxonomic scope" value="Eukaryota"/>
</dbReference>
<dbReference type="AlphaFoldDB" id="F2U6P7"/>
<dbReference type="OMA" id="DMAVENC"/>
<feature type="compositionally biased region" description="Low complexity" evidence="1">
    <location>
        <begin position="75"/>
        <end position="120"/>
    </location>
</feature>
<dbReference type="GO" id="GO:0005634">
    <property type="term" value="C:nucleus"/>
    <property type="evidence" value="ECO:0007669"/>
    <property type="project" value="TreeGrafter"/>
</dbReference>
<dbReference type="PROSITE" id="PS50250">
    <property type="entry name" value="PCI"/>
    <property type="match status" value="1"/>
</dbReference>
<feature type="domain" description="PCI" evidence="2">
    <location>
        <begin position="501"/>
        <end position="666"/>
    </location>
</feature>
<feature type="compositionally biased region" description="Low complexity" evidence="1">
    <location>
        <begin position="185"/>
        <end position="231"/>
    </location>
</feature>
<evidence type="ECO:0000313" key="3">
    <source>
        <dbReference type="EMBL" id="EGD83529.1"/>
    </source>
</evidence>
<dbReference type="InterPro" id="IPR005062">
    <property type="entry name" value="SAC3/GANP/THP3_conserved"/>
</dbReference>
<dbReference type="OrthoDB" id="199574at2759"/>
<dbReference type="EMBL" id="GL832963">
    <property type="protein sequence ID" value="EGD83529.1"/>
    <property type="molecule type" value="Genomic_DNA"/>
</dbReference>
<feature type="region of interest" description="Disordered" evidence="1">
    <location>
        <begin position="363"/>
        <end position="402"/>
    </location>
</feature>
<dbReference type="Gene3D" id="1.25.40.990">
    <property type="match status" value="1"/>
</dbReference>
<feature type="region of interest" description="Disordered" evidence="1">
    <location>
        <begin position="1"/>
        <end position="55"/>
    </location>
</feature>
<dbReference type="KEGG" id="sre:PTSG_04138"/>
<feature type="region of interest" description="Disordered" evidence="1">
    <location>
        <begin position="68"/>
        <end position="133"/>
    </location>
</feature>
<name>F2U6P7_SALR5</name>
<feature type="compositionally biased region" description="Low complexity" evidence="1">
    <location>
        <begin position="34"/>
        <end position="55"/>
    </location>
</feature>
<evidence type="ECO:0000313" key="4">
    <source>
        <dbReference type="Proteomes" id="UP000007799"/>
    </source>
</evidence>
<gene>
    <name evidence="3" type="ORF">PTSG_04138</name>
</gene>
<feature type="compositionally biased region" description="Basic residues" evidence="1">
    <location>
        <begin position="371"/>
        <end position="394"/>
    </location>
</feature>
<feature type="region of interest" description="Disordered" evidence="1">
    <location>
        <begin position="149"/>
        <end position="231"/>
    </location>
</feature>
<dbReference type="InterPro" id="IPR045107">
    <property type="entry name" value="SAC3/GANP/THP3"/>
</dbReference>
<dbReference type="GeneID" id="16075611"/>
<dbReference type="Pfam" id="PF03399">
    <property type="entry name" value="SAC3_GANP"/>
    <property type="match status" value="1"/>
</dbReference>
<proteinExistence type="predicted"/>
<feature type="compositionally biased region" description="Pro residues" evidence="1">
    <location>
        <begin position="121"/>
        <end position="130"/>
    </location>
</feature>
<dbReference type="PANTHER" id="PTHR12436">
    <property type="entry name" value="80 KDA MCM3-ASSOCIATED PROTEIN"/>
    <property type="match status" value="1"/>
</dbReference>
<sequence>MAHHHHHHQHGQAASSSSWVQSTTGGWQVSPERTAPTATAAPTTANAKEQAWAQAQSALSAIAMNTSVGSPAPATKSGTSKTSTSNSSSAQPAEQQQHPYQQYSAQQPYAQGYPGSTYGAYPPPPAPPPGSSVTAGHGWYGSYYPPPPSHTPTSPMATGPPGSFTSMYPSQQPPYPPTYPPHTPPHQQQQQQAPQSPSTSSAQPSSWAAVASQNTSAARSSSSSTNANAWAWSTGKTGPTLLDVKMSSAGTSTAPAAKDSAAGVRFSLTTPARKTQPSTPFAKHGTTVSSGAFITADTGALPSKKAKSGGSSGGGGVSEAFKQYCLKCYGSCANKKERMEMKSILKSKYEQAKASGATVDWTSMPIPELKSKKKKGQSASPAKHKRTAKQRKQQRSSWLKEQYQARARRKAELVVGTCMDLEKEYFRIKDEVDPSTVRPEPVLREAFKHVKQKFKRGGVGYKWIWSQLKAIRQDLTVQHIRNKFTVQVYETHARIALEYDDHEEFNQCQSQLNRLYKEGIEGSREEFLAYRLLEYMYKQSDRDLGALLAELTEDERHLPNIRHALSVLKAYSCSNYAKFFKLYDTAPGMAPYLMDMLMVRVRKRALAAFAKAYRPSVPLTFIQEYFRFDARGDLDKFLKDMAVENCVAKGALDCRAATRILGVGTFSTK</sequence>
<feature type="compositionally biased region" description="Pro residues" evidence="1">
    <location>
        <begin position="171"/>
        <end position="184"/>
    </location>
</feature>
<dbReference type="PANTHER" id="PTHR12436:SF4">
    <property type="entry name" value="LEUKOCYTE RECEPTOR CLUSTER MEMBER 8"/>
    <property type="match status" value="1"/>
</dbReference>
<evidence type="ECO:0000256" key="1">
    <source>
        <dbReference type="SAM" id="MobiDB-lite"/>
    </source>
</evidence>
<reference evidence="3" key="1">
    <citation type="submission" date="2009-08" db="EMBL/GenBank/DDBJ databases">
        <title>Annotation of Salpingoeca rosetta.</title>
        <authorList>
            <consortium name="The Broad Institute Genome Sequencing Platform"/>
            <person name="Russ C."/>
            <person name="Cuomo C."/>
            <person name="Burger G."/>
            <person name="Gray M.W."/>
            <person name="Holland P.W.H."/>
            <person name="King N."/>
            <person name="Lang F.B.F."/>
            <person name="Roger A.J."/>
            <person name="Ruiz-Trillo I."/>
            <person name="Young S.K."/>
            <person name="Zeng Q."/>
            <person name="Gargeya S."/>
            <person name="Alvarado L."/>
            <person name="Berlin A."/>
            <person name="Chapman S.B."/>
            <person name="Chen Z."/>
            <person name="Freedman E."/>
            <person name="Gellesch M."/>
            <person name="Goldberg J."/>
            <person name="Griggs A."/>
            <person name="Gujja S."/>
            <person name="Heilman E."/>
            <person name="Heiman D."/>
            <person name="Howarth C."/>
            <person name="Mehta T."/>
            <person name="Neiman D."/>
            <person name="Pearson M."/>
            <person name="Roberts A."/>
            <person name="Saif S."/>
            <person name="Shea T."/>
            <person name="Shenoy N."/>
            <person name="Sisk P."/>
            <person name="Stolte C."/>
            <person name="Sykes S."/>
            <person name="White J."/>
            <person name="Yandava C."/>
            <person name="Haas B."/>
            <person name="Nusbaum C."/>
            <person name="Birren B."/>
        </authorList>
    </citation>
    <scope>NUCLEOTIDE SEQUENCE [LARGE SCALE GENOMIC DNA]</scope>
    <source>
        <strain evidence="3">ATCC 50818</strain>
    </source>
</reference>
<accession>F2U6P7</accession>
<evidence type="ECO:0000259" key="2">
    <source>
        <dbReference type="PROSITE" id="PS50250"/>
    </source>
</evidence>
<dbReference type="Proteomes" id="UP000007799">
    <property type="component" value="Unassembled WGS sequence"/>
</dbReference>
<organism evidence="4">
    <name type="scientific">Salpingoeca rosetta (strain ATCC 50818 / BSB-021)</name>
    <dbReference type="NCBI Taxonomy" id="946362"/>
    <lineage>
        <taxon>Eukaryota</taxon>
        <taxon>Choanoflagellata</taxon>
        <taxon>Craspedida</taxon>
        <taxon>Salpingoecidae</taxon>
        <taxon>Salpingoeca</taxon>
    </lineage>
</organism>
<keyword evidence="4" id="KW-1185">Reference proteome</keyword>
<dbReference type="InParanoid" id="F2U6P7"/>
<dbReference type="STRING" id="946362.F2U6P7"/>
<protein>
    <recommendedName>
        <fullName evidence="2">PCI domain-containing protein</fullName>
    </recommendedName>
</protein>
<feature type="compositionally biased region" description="Basic residues" evidence="1">
    <location>
        <begin position="1"/>
        <end position="10"/>
    </location>
</feature>